<dbReference type="FunFam" id="2.60.40.420:FF:000010">
    <property type="entry name" value="Early nodulin-like protein 1"/>
    <property type="match status" value="1"/>
</dbReference>
<gene>
    <name evidence="12" type="ORF">SVIM_LOCUS25950</name>
</gene>
<evidence type="ECO:0000259" key="11">
    <source>
        <dbReference type="PROSITE" id="PS51485"/>
    </source>
</evidence>
<evidence type="ECO:0000256" key="5">
    <source>
        <dbReference type="ARBA" id="ARBA00023136"/>
    </source>
</evidence>
<dbReference type="Gene3D" id="2.60.40.420">
    <property type="entry name" value="Cupredoxins - blue copper proteins"/>
    <property type="match status" value="1"/>
</dbReference>
<comment type="subcellular location">
    <subcellularLocation>
        <location evidence="1">Cell membrane</location>
        <topology evidence="1">Lipid-anchor</topology>
        <topology evidence="1">GPI-anchor</topology>
    </subcellularLocation>
</comment>
<evidence type="ECO:0000256" key="3">
    <source>
        <dbReference type="ARBA" id="ARBA00022622"/>
    </source>
</evidence>
<evidence type="ECO:0000256" key="10">
    <source>
        <dbReference type="SAM" id="SignalP"/>
    </source>
</evidence>
<dbReference type="InterPro" id="IPR039391">
    <property type="entry name" value="Phytocyanin-like"/>
</dbReference>
<evidence type="ECO:0000256" key="1">
    <source>
        <dbReference type="ARBA" id="ARBA00004609"/>
    </source>
</evidence>
<keyword evidence="3" id="KW-0336">GPI-anchor</keyword>
<sequence length="209" mass="23168">MISSTMQMSLFLMTILSSLQFLSVSSFEYQIGGNEGWVVPPANDTGIYNDWASENRFQVGDTVRFRYKKDSVMEVSVEDYKKCNSSHPNFFSNTGNDVVHLNRSGSFYFMSGVSGHCEKGQRMIVKVVSSDQENDSGGEKSAAASPSALVLSFGVFKVVLTQLDLQDKEKEIAESVEQTSDIECKVRTLVAIFVSYLIITGSEFQNSAR</sequence>
<dbReference type="CDD" id="cd11019">
    <property type="entry name" value="OsENODL1_like"/>
    <property type="match status" value="1"/>
</dbReference>
<evidence type="ECO:0000256" key="7">
    <source>
        <dbReference type="ARBA" id="ARBA00023180"/>
    </source>
</evidence>
<dbReference type="GO" id="GO:0005886">
    <property type="term" value="C:plasma membrane"/>
    <property type="evidence" value="ECO:0007669"/>
    <property type="project" value="UniProtKB-SubCell"/>
</dbReference>
<dbReference type="SUPFAM" id="SSF49503">
    <property type="entry name" value="Cupredoxins"/>
    <property type="match status" value="1"/>
</dbReference>
<proteinExistence type="inferred from homology"/>
<dbReference type="PANTHER" id="PTHR33021:SF49">
    <property type="entry name" value="EARLY NODULIN-LIKE PROTEIN 21"/>
    <property type="match status" value="1"/>
</dbReference>
<protein>
    <recommendedName>
        <fullName evidence="11">Phytocyanin domain-containing protein</fullName>
    </recommendedName>
</protein>
<dbReference type="EMBL" id="CAADRP010000080">
    <property type="protein sequence ID" value="VFU22609.1"/>
    <property type="molecule type" value="Genomic_DNA"/>
</dbReference>
<evidence type="ECO:0000256" key="6">
    <source>
        <dbReference type="ARBA" id="ARBA00023157"/>
    </source>
</evidence>
<name>A0A6N2K3B1_SALVM</name>
<feature type="signal peptide" evidence="10">
    <location>
        <begin position="1"/>
        <end position="26"/>
    </location>
</feature>
<evidence type="ECO:0000256" key="9">
    <source>
        <dbReference type="ARBA" id="ARBA00035011"/>
    </source>
</evidence>
<dbReference type="InterPro" id="IPR008972">
    <property type="entry name" value="Cupredoxin"/>
</dbReference>
<keyword evidence="2" id="KW-1003">Cell membrane</keyword>
<reference evidence="12" key="1">
    <citation type="submission" date="2019-03" db="EMBL/GenBank/DDBJ databases">
        <authorList>
            <person name="Mank J."/>
            <person name="Almeida P."/>
        </authorList>
    </citation>
    <scope>NUCLEOTIDE SEQUENCE</scope>
    <source>
        <strain evidence="12">78183</strain>
    </source>
</reference>
<feature type="chain" id="PRO_5027030768" description="Phytocyanin domain-containing protein" evidence="10">
    <location>
        <begin position="27"/>
        <end position="209"/>
    </location>
</feature>
<dbReference type="AlphaFoldDB" id="A0A6N2K3B1"/>
<evidence type="ECO:0000256" key="2">
    <source>
        <dbReference type="ARBA" id="ARBA00022475"/>
    </source>
</evidence>
<dbReference type="PANTHER" id="PTHR33021">
    <property type="entry name" value="BLUE COPPER PROTEIN"/>
    <property type="match status" value="1"/>
</dbReference>
<evidence type="ECO:0000256" key="4">
    <source>
        <dbReference type="ARBA" id="ARBA00022729"/>
    </source>
</evidence>
<comment type="similarity">
    <text evidence="9">Belongs to the early nodulin-like (ENODL) family.</text>
</comment>
<dbReference type="InterPro" id="IPR003245">
    <property type="entry name" value="Phytocyanin_dom"/>
</dbReference>
<evidence type="ECO:0000256" key="8">
    <source>
        <dbReference type="ARBA" id="ARBA00023288"/>
    </source>
</evidence>
<keyword evidence="7" id="KW-0325">Glycoprotein</keyword>
<keyword evidence="5" id="KW-0472">Membrane</keyword>
<dbReference type="Pfam" id="PF02298">
    <property type="entry name" value="Cu_bind_like"/>
    <property type="match status" value="1"/>
</dbReference>
<keyword evidence="4 10" id="KW-0732">Signal</keyword>
<dbReference type="PROSITE" id="PS51485">
    <property type="entry name" value="PHYTOCYANIN"/>
    <property type="match status" value="1"/>
</dbReference>
<accession>A0A6N2K3B1</accession>
<evidence type="ECO:0000313" key="12">
    <source>
        <dbReference type="EMBL" id="VFU22609.1"/>
    </source>
</evidence>
<dbReference type="GO" id="GO:0098552">
    <property type="term" value="C:side of membrane"/>
    <property type="evidence" value="ECO:0007669"/>
    <property type="project" value="UniProtKB-KW"/>
</dbReference>
<keyword evidence="6" id="KW-1015">Disulfide bond</keyword>
<dbReference type="GO" id="GO:0009055">
    <property type="term" value="F:electron transfer activity"/>
    <property type="evidence" value="ECO:0007669"/>
    <property type="project" value="InterPro"/>
</dbReference>
<feature type="domain" description="Phytocyanin" evidence="11">
    <location>
        <begin position="27"/>
        <end position="129"/>
    </location>
</feature>
<organism evidence="12">
    <name type="scientific">Salix viminalis</name>
    <name type="common">Common osier</name>
    <name type="synonym">Basket willow</name>
    <dbReference type="NCBI Taxonomy" id="40686"/>
    <lineage>
        <taxon>Eukaryota</taxon>
        <taxon>Viridiplantae</taxon>
        <taxon>Streptophyta</taxon>
        <taxon>Embryophyta</taxon>
        <taxon>Tracheophyta</taxon>
        <taxon>Spermatophyta</taxon>
        <taxon>Magnoliopsida</taxon>
        <taxon>eudicotyledons</taxon>
        <taxon>Gunneridae</taxon>
        <taxon>Pentapetalae</taxon>
        <taxon>rosids</taxon>
        <taxon>fabids</taxon>
        <taxon>Malpighiales</taxon>
        <taxon>Salicaceae</taxon>
        <taxon>Saliceae</taxon>
        <taxon>Salix</taxon>
    </lineage>
</organism>
<keyword evidence="8" id="KW-0449">Lipoprotein</keyword>
<dbReference type="InterPro" id="IPR041846">
    <property type="entry name" value="ENL_dom"/>
</dbReference>